<keyword evidence="1" id="KW-1133">Transmembrane helix</keyword>
<evidence type="ECO:0000313" key="3">
    <source>
        <dbReference type="EMBL" id="MBD8078806.1"/>
    </source>
</evidence>
<sequence length="339" mass="35918">MTTATVTRLPTGRVTTRRRPGGRIVTVLLTALAVVVVVMTLVRAVPYDAVPPLAQVVGFTPWVAALAAVTLVAAALARRGALAAVVGVCVVAQAFWVVPYVVPGPAAATGSASLRVLGVNAWVGSADAEQVVDLVRDEDVQVLAVVELTEELRDRLVDAGIEDVLPHHVDAKVANGSPGSGLWSALPLSDPDTTEFSTFAMPSATVEVDGTPVRVTAVHPVPPLLEITDVWHTEMLALADRAQADPTPQVLVGDFNSTYEHATFRRLLGDRFHDATRSSGSGLDLSWSLREGQPPVLDLDHVVTDRENVVTDVESLQLHDSDHRALVATVHVLPAAVQD</sequence>
<keyword evidence="4" id="KW-1185">Reference proteome</keyword>
<feature type="domain" description="Endonuclease/exonuclease/phosphatase" evidence="2">
    <location>
        <begin position="120"/>
        <end position="323"/>
    </location>
</feature>
<keyword evidence="3" id="KW-0540">Nuclease</keyword>
<feature type="transmembrane region" description="Helical" evidence="1">
    <location>
        <begin position="21"/>
        <end position="41"/>
    </location>
</feature>
<evidence type="ECO:0000259" key="2">
    <source>
        <dbReference type="Pfam" id="PF03372"/>
    </source>
</evidence>
<comment type="caution">
    <text evidence="3">The sequence shown here is derived from an EMBL/GenBank/DDBJ whole genome shotgun (WGS) entry which is preliminary data.</text>
</comment>
<reference evidence="3" key="1">
    <citation type="journal article" date="2018" name="Curr. Microbiol.">
        <title>Cellulosimicrobium arenosum sp. nov., Isolated from Marine Sediment Sand.</title>
        <authorList>
            <person name="Oh M."/>
            <person name="Kim J.H."/>
            <person name="Yoon J.H."/>
            <person name="Schumann P."/>
            <person name="Kim W."/>
        </authorList>
    </citation>
    <scope>NUCLEOTIDE SEQUENCE</scope>
    <source>
        <strain evidence="3">KCTC 49039</strain>
    </source>
</reference>
<dbReference type="GO" id="GO:0004519">
    <property type="term" value="F:endonuclease activity"/>
    <property type="evidence" value="ECO:0007669"/>
    <property type="project" value="UniProtKB-KW"/>
</dbReference>
<dbReference type="EMBL" id="JACYHB010000004">
    <property type="protein sequence ID" value="MBD8078806.1"/>
    <property type="molecule type" value="Genomic_DNA"/>
</dbReference>
<name>A0A927G8C6_9MICO</name>
<accession>A0A927G8C6</accession>
<dbReference type="AlphaFoldDB" id="A0A927G8C6"/>
<evidence type="ECO:0000256" key="1">
    <source>
        <dbReference type="SAM" id="Phobius"/>
    </source>
</evidence>
<keyword evidence="1" id="KW-0812">Transmembrane</keyword>
<dbReference type="RefSeq" id="WP_191828383.1">
    <property type="nucleotide sequence ID" value="NZ_JACYHB010000004.1"/>
</dbReference>
<dbReference type="InterPro" id="IPR005135">
    <property type="entry name" value="Endo/exonuclease/phosphatase"/>
</dbReference>
<keyword evidence="1" id="KW-0472">Membrane</keyword>
<proteinExistence type="predicted"/>
<protein>
    <submittedName>
        <fullName evidence="3">Endonuclease/exonuclease/phosphatase family protein</fullName>
    </submittedName>
</protein>
<dbReference type="Proteomes" id="UP000610846">
    <property type="component" value="Unassembled WGS sequence"/>
</dbReference>
<gene>
    <name evidence="3" type="ORF">IF651_07010</name>
</gene>
<dbReference type="Gene3D" id="3.60.10.10">
    <property type="entry name" value="Endonuclease/exonuclease/phosphatase"/>
    <property type="match status" value="1"/>
</dbReference>
<dbReference type="Pfam" id="PF03372">
    <property type="entry name" value="Exo_endo_phos"/>
    <property type="match status" value="1"/>
</dbReference>
<dbReference type="SUPFAM" id="SSF56219">
    <property type="entry name" value="DNase I-like"/>
    <property type="match status" value="1"/>
</dbReference>
<organism evidence="3 4">
    <name type="scientific">Cellulosimicrobium arenosum</name>
    <dbReference type="NCBI Taxonomy" id="2708133"/>
    <lineage>
        <taxon>Bacteria</taxon>
        <taxon>Bacillati</taxon>
        <taxon>Actinomycetota</taxon>
        <taxon>Actinomycetes</taxon>
        <taxon>Micrococcales</taxon>
        <taxon>Promicromonosporaceae</taxon>
        <taxon>Cellulosimicrobium</taxon>
    </lineage>
</organism>
<keyword evidence="3" id="KW-0255">Endonuclease</keyword>
<feature type="transmembrane region" description="Helical" evidence="1">
    <location>
        <begin position="53"/>
        <end position="74"/>
    </location>
</feature>
<reference evidence="3" key="2">
    <citation type="submission" date="2020-09" db="EMBL/GenBank/DDBJ databases">
        <authorList>
            <person name="Yu Y."/>
        </authorList>
    </citation>
    <scope>NUCLEOTIDE SEQUENCE</scope>
    <source>
        <strain evidence="3">KCTC 49039</strain>
    </source>
</reference>
<keyword evidence="3" id="KW-0378">Hydrolase</keyword>
<feature type="transmembrane region" description="Helical" evidence="1">
    <location>
        <begin position="81"/>
        <end position="102"/>
    </location>
</feature>
<evidence type="ECO:0000313" key="4">
    <source>
        <dbReference type="Proteomes" id="UP000610846"/>
    </source>
</evidence>
<dbReference type="InterPro" id="IPR036691">
    <property type="entry name" value="Endo/exonu/phosph_ase_sf"/>
</dbReference>